<dbReference type="PRINTS" id="PR01950">
    <property type="entry name" value="LANCSUPER"/>
</dbReference>
<keyword evidence="1" id="KW-0862">Zinc</keyword>
<dbReference type="EMBL" id="VDFY01000247">
    <property type="protein sequence ID" value="TNH23109.1"/>
    <property type="molecule type" value="Genomic_DNA"/>
</dbReference>
<organism evidence="2 3">
    <name type="scientific">Micromonospora orduensis</name>
    <dbReference type="NCBI Taxonomy" id="1420891"/>
    <lineage>
        <taxon>Bacteria</taxon>
        <taxon>Bacillati</taxon>
        <taxon>Actinomycetota</taxon>
        <taxon>Actinomycetes</taxon>
        <taxon>Micromonosporales</taxon>
        <taxon>Micromonosporaceae</taxon>
        <taxon>Micromonospora</taxon>
    </lineage>
</organism>
<dbReference type="Gene3D" id="1.50.10.20">
    <property type="match status" value="1"/>
</dbReference>
<dbReference type="Proteomes" id="UP000306145">
    <property type="component" value="Unassembled WGS sequence"/>
</dbReference>
<dbReference type="SUPFAM" id="SSF158745">
    <property type="entry name" value="LanC-like"/>
    <property type="match status" value="1"/>
</dbReference>
<dbReference type="InterPro" id="IPR007822">
    <property type="entry name" value="LANC-like"/>
</dbReference>
<dbReference type="Pfam" id="PF05147">
    <property type="entry name" value="LANC_like"/>
    <property type="match status" value="1"/>
</dbReference>
<evidence type="ECO:0000313" key="2">
    <source>
        <dbReference type="EMBL" id="TNH23109.1"/>
    </source>
</evidence>
<proteinExistence type="predicted"/>
<dbReference type="GO" id="GO:0031179">
    <property type="term" value="P:peptide modification"/>
    <property type="evidence" value="ECO:0007669"/>
    <property type="project" value="InterPro"/>
</dbReference>
<dbReference type="OrthoDB" id="1882482at2"/>
<comment type="caution">
    <text evidence="2">The sequence shown here is derived from an EMBL/GenBank/DDBJ whole genome shotgun (WGS) entry which is preliminary data.</text>
</comment>
<gene>
    <name evidence="2" type="ORF">FHG89_27745</name>
</gene>
<evidence type="ECO:0000256" key="1">
    <source>
        <dbReference type="PIRSR" id="PIRSR607822-1"/>
    </source>
</evidence>
<dbReference type="GO" id="GO:0046872">
    <property type="term" value="F:metal ion binding"/>
    <property type="evidence" value="ECO:0007669"/>
    <property type="project" value="UniProtKB-KW"/>
</dbReference>
<dbReference type="PRINTS" id="PR01955">
    <property type="entry name" value="LANCFRANKIA"/>
</dbReference>
<protein>
    <submittedName>
        <fullName evidence="2">Lanthionine synthetase</fullName>
    </submittedName>
</protein>
<keyword evidence="3" id="KW-1185">Reference proteome</keyword>
<reference evidence="2 3" key="1">
    <citation type="submission" date="2019-06" db="EMBL/GenBank/DDBJ databases">
        <title>Micromonospora ordensis sp. nov., isolated from deep marine sediment.</title>
        <authorList>
            <person name="Veyisoglu A."/>
            <person name="Carro L."/>
            <person name="Klenk H.-P."/>
            <person name="Sahin N."/>
        </authorList>
    </citation>
    <scope>NUCLEOTIDE SEQUENCE [LARGE SCALE GENOMIC DNA]</scope>
    <source>
        <strain evidence="2 3">S2509</strain>
    </source>
</reference>
<dbReference type="CDD" id="cd04793">
    <property type="entry name" value="LanC"/>
    <property type="match status" value="1"/>
</dbReference>
<dbReference type="AlphaFoldDB" id="A0A5C4QJ72"/>
<feature type="binding site" evidence="1">
    <location>
        <position position="313"/>
    </location>
    <ligand>
        <name>Zn(2+)</name>
        <dbReference type="ChEBI" id="CHEBI:29105"/>
    </ligand>
</feature>
<name>A0A5C4QJ72_9ACTN</name>
<feature type="binding site" evidence="1">
    <location>
        <position position="265"/>
    </location>
    <ligand>
        <name>Zn(2+)</name>
        <dbReference type="ChEBI" id="CHEBI:29105"/>
    </ligand>
</feature>
<dbReference type="InterPro" id="IPR033889">
    <property type="entry name" value="LanC"/>
</dbReference>
<keyword evidence="1" id="KW-0479">Metal-binding</keyword>
<feature type="binding site" evidence="1">
    <location>
        <position position="314"/>
    </location>
    <ligand>
        <name>Zn(2+)</name>
        <dbReference type="ChEBI" id="CHEBI:29105"/>
    </ligand>
</feature>
<dbReference type="RefSeq" id="WP_139587358.1">
    <property type="nucleotide sequence ID" value="NZ_VDFY01000247.1"/>
</dbReference>
<sequence length="388" mass="41343">MTAASGQPTAAADVAGGQSLTTGGVGPAVLAIEQALNGAGTWATAHRLVRQATSRPVDAGRHAGLYYGAPAILFTLNAAATDGHERYAAARQHLTPHVRRLVRERLTDADNRRRHGRAAAFGEYDLFYGLTGLGALLLRDLPDSDELGDLLTYVTRLTEPRTDNAQHLPGWWVDHDPDPTLPTPGGHANLGMAHGAAGLLALLALALRDGRYVDRQAEAIERLRAWFDGWQQHSTHGSWWPQWLTRDDLRTGRPAQDGPGRPSWCYGTPGIARALQLAAIATNQPARQAAAETALAASLTSTPLDQLTEPGICHGIAGLHATTYRASQDALTSDIAAQLPALAERLRRVPSPGHTGFLTGGSGCLLASETARTNTPPRTRWDACLLIA</sequence>
<evidence type="ECO:0000313" key="3">
    <source>
        <dbReference type="Proteomes" id="UP000306145"/>
    </source>
</evidence>
<dbReference type="SMART" id="SM01260">
    <property type="entry name" value="LANC_like"/>
    <property type="match status" value="1"/>
</dbReference>
<accession>A0A5C4QJ72</accession>